<evidence type="ECO:0000313" key="3">
    <source>
        <dbReference type="EMBL" id="MFC3098221.1"/>
    </source>
</evidence>
<feature type="region of interest" description="Disordered" evidence="1">
    <location>
        <begin position="92"/>
        <end position="124"/>
    </location>
</feature>
<keyword evidence="4" id="KW-1185">Reference proteome</keyword>
<comment type="caution">
    <text evidence="3">The sequence shown here is derived from an EMBL/GenBank/DDBJ whole genome shotgun (WGS) entry which is preliminary data.</text>
</comment>
<dbReference type="SUPFAM" id="SSF141371">
    <property type="entry name" value="PilZ domain-like"/>
    <property type="match status" value="1"/>
</dbReference>
<protein>
    <submittedName>
        <fullName evidence="3">PilZ domain-containing protein</fullName>
    </submittedName>
</protein>
<sequence length="124" mass="13546">MNNVDTRQVNRDSLFLLAQLRIDGSEELYRVKVRNLSAGGMMAEGHVLVERGQLVAVELRNIGWVKGSVAWKQDERFGIAFVAEIDPARARAPVTSPPPAGVSAVHKPILPSPPAPDASRLRKI</sequence>
<dbReference type="RefSeq" id="WP_336926650.1">
    <property type="nucleotide sequence ID" value="NZ_JBANRO010000008.1"/>
</dbReference>
<evidence type="ECO:0000256" key="1">
    <source>
        <dbReference type="SAM" id="MobiDB-lite"/>
    </source>
</evidence>
<feature type="domain" description="PilZ" evidence="2">
    <location>
        <begin position="14"/>
        <end position="88"/>
    </location>
</feature>
<reference evidence="4" key="1">
    <citation type="journal article" date="2019" name="Int. J. Syst. Evol. Microbiol.">
        <title>The Global Catalogue of Microorganisms (GCM) 10K type strain sequencing project: providing services to taxonomists for standard genome sequencing and annotation.</title>
        <authorList>
            <consortium name="The Broad Institute Genomics Platform"/>
            <consortium name="The Broad Institute Genome Sequencing Center for Infectious Disease"/>
            <person name="Wu L."/>
            <person name="Ma J."/>
        </authorList>
    </citation>
    <scope>NUCLEOTIDE SEQUENCE [LARGE SCALE GENOMIC DNA]</scope>
    <source>
        <strain evidence="4">KCTC 52607</strain>
    </source>
</reference>
<dbReference type="Proteomes" id="UP001595456">
    <property type="component" value="Unassembled WGS sequence"/>
</dbReference>
<dbReference type="EMBL" id="JBHRST010000016">
    <property type="protein sequence ID" value="MFC3098221.1"/>
    <property type="molecule type" value="Genomic_DNA"/>
</dbReference>
<proteinExistence type="predicted"/>
<evidence type="ECO:0000259" key="2">
    <source>
        <dbReference type="Pfam" id="PF07238"/>
    </source>
</evidence>
<dbReference type="InterPro" id="IPR009875">
    <property type="entry name" value="PilZ_domain"/>
</dbReference>
<gene>
    <name evidence="3" type="ORF">ACFODU_10505</name>
</gene>
<organism evidence="3 4">
    <name type="scientific">Alteraurantiacibacter palmitatis</name>
    <dbReference type="NCBI Taxonomy" id="2054628"/>
    <lineage>
        <taxon>Bacteria</taxon>
        <taxon>Pseudomonadati</taxon>
        <taxon>Pseudomonadota</taxon>
        <taxon>Alphaproteobacteria</taxon>
        <taxon>Sphingomonadales</taxon>
        <taxon>Erythrobacteraceae</taxon>
        <taxon>Alteraurantiacibacter</taxon>
    </lineage>
</organism>
<evidence type="ECO:0000313" key="4">
    <source>
        <dbReference type="Proteomes" id="UP001595456"/>
    </source>
</evidence>
<dbReference type="Pfam" id="PF07238">
    <property type="entry name" value="PilZ"/>
    <property type="match status" value="1"/>
</dbReference>
<accession>A0ABV7E9I3</accession>
<name>A0ABV7E9I3_9SPHN</name>